<dbReference type="EMBL" id="PKQI01000003">
    <property type="protein sequence ID" value="NNV22029.1"/>
    <property type="molecule type" value="Genomic_DNA"/>
</dbReference>
<comment type="caution">
    <text evidence="2">The sequence shown here is derived from an EMBL/GenBank/DDBJ whole genome shotgun (WGS) entry which is preliminary data.</text>
</comment>
<dbReference type="Pfam" id="PF02037">
    <property type="entry name" value="SAP"/>
    <property type="match status" value="1"/>
</dbReference>
<accession>A0A7Y3T6N7</accession>
<sequence>MEQRGVSVVSDLNFIPNADGTYTLPPGIYFDLPEDVYHADTSLGSTSIKDLASKPCKWQYDRLRPRREVEQEYLIWGSAWHCRVLEGKEAFDRRYAKPPRPEDYPDALNTTDQIKDFLRMHGQKITGNKPDLIARAKELDECPPFFDEILARWKAEHPNHVELTDRQVVEIEDAVANMERDPILTSVMTAGSLVDGAAEMSIFWVDERGIRRKCRLDYSLAPAGERVKSLIVDLKSFNSFKGGSDEEAAVLKVHEMAYDVQVAAYLEGYVAARKLLEQGMIFGTPPRGEYLHSFLHSQGIDWVWVMMRRDNGMVPVTLSVDTEDKMFVHAKNIVGDALDTYRFYLDRYGPDQLWTPPPKVPLRLNHSVMPTYNRGIQYEQPNHR</sequence>
<evidence type="ECO:0000313" key="2">
    <source>
        <dbReference type="EMBL" id="NNV22029.1"/>
    </source>
</evidence>
<gene>
    <name evidence="2" type="ORF">EHE22_16560</name>
</gene>
<proteinExistence type="predicted"/>
<organism evidence="2 3">
    <name type="scientific">Brucella pseudogrignonensis</name>
    <dbReference type="NCBI Taxonomy" id="419475"/>
    <lineage>
        <taxon>Bacteria</taxon>
        <taxon>Pseudomonadati</taxon>
        <taxon>Pseudomonadota</taxon>
        <taxon>Alphaproteobacteria</taxon>
        <taxon>Hyphomicrobiales</taxon>
        <taxon>Brucellaceae</taxon>
        <taxon>Brucella/Ochrobactrum group</taxon>
        <taxon>Brucella</taxon>
    </lineage>
</organism>
<dbReference type="InterPro" id="IPR003034">
    <property type="entry name" value="SAP_dom"/>
</dbReference>
<dbReference type="Gene3D" id="3.90.320.10">
    <property type="match status" value="1"/>
</dbReference>
<protein>
    <recommendedName>
        <fullName evidence="1">SAP domain-containing protein</fullName>
    </recommendedName>
</protein>
<evidence type="ECO:0000313" key="3">
    <source>
        <dbReference type="Proteomes" id="UP000526233"/>
    </source>
</evidence>
<dbReference type="Proteomes" id="UP000526233">
    <property type="component" value="Unassembled WGS sequence"/>
</dbReference>
<evidence type="ECO:0000259" key="1">
    <source>
        <dbReference type="Pfam" id="PF02037"/>
    </source>
</evidence>
<dbReference type="InterPro" id="IPR011604">
    <property type="entry name" value="PDDEXK-like_dom_sf"/>
</dbReference>
<reference evidence="2 3" key="1">
    <citation type="submission" date="2018-11" db="EMBL/GenBank/DDBJ databases">
        <title>Genome sequencing and analysis.</title>
        <authorList>
            <person name="Huang Y.-T."/>
        </authorList>
    </citation>
    <scope>NUCLEOTIDE SEQUENCE [LARGE SCALE GENOMIC DNA]</scope>
    <source>
        <strain evidence="2 3">SHIN</strain>
    </source>
</reference>
<name>A0A7Y3T6N7_9HYPH</name>
<feature type="domain" description="SAP" evidence="1">
    <location>
        <begin position="110"/>
        <end position="141"/>
    </location>
</feature>
<dbReference type="AlphaFoldDB" id="A0A7Y3T6N7"/>